<dbReference type="InterPro" id="IPR000160">
    <property type="entry name" value="GGDEF_dom"/>
</dbReference>
<feature type="transmembrane region" description="Helical" evidence="1">
    <location>
        <begin position="142"/>
        <end position="162"/>
    </location>
</feature>
<dbReference type="PANTHER" id="PTHR45138:SF9">
    <property type="entry name" value="DIGUANYLATE CYCLASE DGCM-RELATED"/>
    <property type="match status" value="1"/>
</dbReference>
<feature type="transmembrane region" description="Helical" evidence="1">
    <location>
        <begin position="44"/>
        <end position="62"/>
    </location>
</feature>
<dbReference type="GO" id="GO:0052621">
    <property type="term" value="F:diguanylate cyclase activity"/>
    <property type="evidence" value="ECO:0007669"/>
    <property type="project" value="TreeGrafter"/>
</dbReference>
<dbReference type="Pfam" id="PF00990">
    <property type="entry name" value="GGDEF"/>
    <property type="match status" value="1"/>
</dbReference>
<proteinExistence type="predicted"/>
<dbReference type="Proteomes" id="UP000051717">
    <property type="component" value="Unassembled WGS sequence"/>
</dbReference>
<feature type="domain" description="GGDEF" evidence="2">
    <location>
        <begin position="571"/>
        <end position="704"/>
    </location>
</feature>
<dbReference type="PANTHER" id="PTHR45138">
    <property type="entry name" value="REGULATORY COMPONENTS OF SENSORY TRANSDUCTION SYSTEM"/>
    <property type="match status" value="1"/>
</dbReference>
<feature type="transmembrane region" description="Helical" evidence="1">
    <location>
        <begin position="21"/>
        <end position="38"/>
    </location>
</feature>
<evidence type="ECO:0000313" key="4">
    <source>
        <dbReference type="Proteomes" id="UP000051717"/>
    </source>
</evidence>
<dbReference type="Gene3D" id="3.30.70.270">
    <property type="match status" value="1"/>
</dbReference>
<feature type="transmembrane region" description="Helical" evidence="1">
    <location>
        <begin position="74"/>
        <end position="92"/>
    </location>
</feature>
<keyword evidence="1" id="KW-0812">Transmembrane</keyword>
<name>A0A0S8G8B5_UNCT6</name>
<accession>A0A0S8G8B5</accession>
<dbReference type="CDD" id="cd01949">
    <property type="entry name" value="GGDEF"/>
    <property type="match status" value="1"/>
</dbReference>
<sequence length="709" mass="79145">MERLRRRGRIQYGRMVRDHGPLVALVVVLAFSALGWLYEPPRAALSLFLGLAAGATLLVLAIKQREEGLAFKWLSPFALLVGVVAVNTMVQLTGGPDSPLFPFYLLLPLVPAVAGRLQWSIAVTAGAFMLEMSSAAVHGSILLFWQAITLRMGLFLFFGWLIGDFFLRQRVLTKAATDQLSRMESRVRTLGVKPLEEVEEDEVIEALSHRGDHERIVAAVRLLEEVLQSVADSIFRSFECHTVAIFIFDREAETLVMRAHRSHSAEIIEDAAIQIGSGVVGWVAKEKKYLLVEHLGRSSGSLGYYRDPAGIASIVAVPVLIDGSLEGVVLVDSEERAAFAWPERDRLEQFAGVTSHILRYARAEAQSAMTLSEVSALYGMARRFSDKLRPREVLGVLADATQRIVGCERIVLSVVDTDRRAGRIVLARGVESELMEGHDFSLMTGLVGWVARHKRVLRIPDLTQRRRRVPVYSADIEWIGVHSFLGVPMILEDRCIGVLSMEHRTSDYFTDSIAEVVSLIVAQASVAVNRAELYEEMEEMAIHDGLTGLLNHKRFWEVFSLEIERSRRSRKPLTLLMLDIDRFKALNDRYGHPAGDAVLRDIASILRECVRTVDSLARYGGEEFAIVLVETDLDYGLKIAERIRERIETRMFTSNDTMMSVTASIGAAAYPRDAEDAESLVGRADQALYRAKNLGRNQVRCAEEVESEL</sequence>
<reference evidence="3 4" key="1">
    <citation type="journal article" date="2015" name="Microbiome">
        <title>Genomic resolution of linkages in carbon, nitrogen, and sulfur cycling among widespread estuary sediment bacteria.</title>
        <authorList>
            <person name="Baker B.J."/>
            <person name="Lazar C.S."/>
            <person name="Teske A.P."/>
            <person name="Dick G.J."/>
        </authorList>
    </citation>
    <scope>NUCLEOTIDE SEQUENCE [LARGE SCALE GENOMIC DNA]</scope>
    <source>
        <strain evidence="3">SM23_40</strain>
    </source>
</reference>
<dbReference type="InterPro" id="IPR029787">
    <property type="entry name" value="Nucleotide_cyclase"/>
</dbReference>
<dbReference type="AlphaFoldDB" id="A0A0S8G8B5"/>
<keyword evidence="1" id="KW-1133">Transmembrane helix</keyword>
<protein>
    <recommendedName>
        <fullName evidence="2">GGDEF domain-containing protein</fullName>
    </recommendedName>
</protein>
<evidence type="ECO:0000259" key="2">
    <source>
        <dbReference type="PROSITE" id="PS50887"/>
    </source>
</evidence>
<organism evidence="3 4">
    <name type="scientific">candidate division TA06 bacterium SM23_40</name>
    <dbReference type="NCBI Taxonomy" id="1703774"/>
    <lineage>
        <taxon>Bacteria</taxon>
        <taxon>Bacteria division TA06</taxon>
    </lineage>
</organism>
<dbReference type="InterPro" id="IPR043128">
    <property type="entry name" value="Rev_trsase/Diguanyl_cyclase"/>
</dbReference>
<gene>
    <name evidence="3" type="ORF">AMJ82_09235</name>
</gene>
<dbReference type="Gene3D" id="3.30.450.40">
    <property type="match status" value="2"/>
</dbReference>
<dbReference type="SUPFAM" id="SSF55073">
    <property type="entry name" value="Nucleotide cyclase"/>
    <property type="match status" value="1"/>
</dbReference>
<dbReference type="Pfam" id="PF13185">
    <property type="entry name" value="GAF_2"/>
    <property type="match status" value="2"/>
</dbReference>
<dbReference type="SMART" id="SM00065">
    <property type="entry name" value="GAF"/>
    <property type="match status" value="2"/>
</dbReference>
<feature type="transmembrane region" description="Helical" evidence="1">
    <location>
        <begin position="104"/>
        <end position="130"/>
    </location>
</feature>
<dbReference type="FunFam" id="3.30.70.270:FF:000001">
    <property type="entry name" value="Diguanylate cyclase domain protein"/>
    <property type="match status" value="1"/>
</dbReference>
<keyword evidence="1" id="KW-0472">Membrane</keyword>
<evidence type="ECO:0000313" key="3">
    <source>
        <dbReference type="EMBL" id="KPK68045.1"/>
    </source>
</evidence>
<comment type="caution">
    <text evidence="3">The sequence shown here is derived from an EMBL/GenBank/DDBJ whole genome shotgun (WGS) entry which is preliminary data.</text>
</comment>
<dbReference type="InterPro" id="IPR003018">
    <property type="entry name" value="GAF"/>
</dbReference>
<dbReference type="InterPro" id="IPR029016">
    <property type="entry name" value="GAF-like_dom_sf"/>
</dbReference>
<dbReference type="SMART" id="SM00267">
    <property type="entry name" value="GGDEF"/>
    <property type="match status" value="1"/>
</dbReference>
<dbReference type="SUPFAM" id="SSF55781">
    <property type="entry name" value="GAF domain-like"/>
    <property type="match status" value="2"/>
</dbReference>
<dbReference type="NCBIfam" id="TIGR00254">
    <property type="entry name" value="GGDEF"/>
    <property type="match status" value="1"/>
</dbReference>
<dbReference type="InterPro" id="IPR050469">
    <property type="entry name" value="Diguanylate_Cyclase"/>
</dbReference>
<dbReference type="PROSITE" id="PS50887">
    <property type="entry name" value="GGDEF"/>
    <property type="match status" value="1"/>
</dbReference>
<evidence type="ECO:0000256" key="1">
    <source>
        <dbReference type="SAM" id="Phobius"/>
    </source>
</evidence>
<dbReference type="EMBL" id="LJUI01000094">
    <property type="protein sequence ID" value="KPK68045.1"/>
    <property type="molecule type" value="Genomic_DNA"/>
</dbReference>